<dbReference type="AlphaFoldDB" id="A0A5C6E8A0"/>
<keyword evidence="3" id="KW-1185">Reference proteome</keyword>
<protein>
    <submittedName>
        <fullName evidence="2">Uncharacterized protein</fullName>
    </submittedName>
</protein>
<dbReference type="OrthoDB" id="253793at2"/>
<reference evidence="2 3" key="1">
    <citation type="submission" date="2019-02" db="EMBL/GenBank/DDBJ databases">
        <title>Deep-cultivation of Planctomycetes and their phenomic and genomic characterization uncovers novel biology.</title>
        <authorList>
            <person name="Wiegand S."/>
            <person name="Jogler M."/>
            <person name="Boedeker C."/>
            <person name="Pinto D."/>
            <person name="Vollmers J."/>
            <person name="Rivas-Marin E."/>
            <person name="Kohn T."/>
            <person name="Peeters S.H."/>
            <person name="Heuer A."/>
            <person name="Rast P."/>
            <person name="Oberbeckmann S."/>
            <person name="Bunk B."/>
            <person name="Jeske O."/>
            <person name="Meyerdierks A."/>
            <person name="Storesund J.E."/>
            <person name="Kallscheuer N."/>
            <person name="Luecker S."/>
            <person name="Lage O.M."/>
            <person name="Pohl T."/>
            <person name="Merkel B.J."/>
            <person name="Hornburger P."/>
            <person name="Mueller R.-W."/>
            <person name="Bruemmer F."/>
            <person name="Labrenz M."/>
            <person name="Spormann A.M."/>
            <person name="Op Den Camp H."/>
            <person name="Overmann J."/>
            <person name="Amann R."/>
            <person name="Jetten M.S.M."/>
            <person name="Mascher T."/>
            <person name="Medema M.H."/>
            <person name="Devos D.P."/>
            <person name="Kaster A.-K."/>
            <person name="Ovreas L."/>
            <person name="Rohde M."/>
            <person name="Galperin M.Y."/>
            <person name="Jogler C."/>
        </authorList>
    </citation>
    <scope>NUCLEOTIDE SEQUENCE [LARGE SCALE GENOMIC DNA]</scope>
    <source>
        <strain evidence="2 3">Q31b</strain>
    </source>
</reference>
<gene>
    <name evidence="2" type="ORF">Q31b_02090</name>
</gene>
<sequence>MNRSLSYRSNEPSLPFHCVASAKLIFAVAIVLAAGMAARTPVAAQEEIAVVQQETLETQEAAQEVAQETEPEADAAEDVAEDAAEDVAEDAAEDVAYLPAIRILPDTVAGLIRMPSVPDFCKAWRKTHFGELMQDPAMQPFIEAQRDRVTSYLDSMDNRVGLKPDDLYYIASGEAVAAWLPFEKDKRRPFSLVVIADIRGKRKEADDAMATLDADLKAGGATRSDVEHAGQNVRVYTVKPKPGQIKIEQVAITLDDARIIAADRDTVVFDLIDAANGEMSGQPIGDLADFRDVLTRSSRAMLQPFTEGGSTVAVEWFAHPFQMGRILREAFEVDRGTQIDILSLLERQGFDAIRAAGGIATIAGKKYDVLHRGYVLAPPTTELPSKYEKAAKMLQFPNGDLGDLPVWISEDTASVGRIRLKIEEAFLAAETLVDDALGDTIFKPTLDGIREDADGPQIDILNNVLPALGEEVLVVADNTLPADVQSERLLIAIQVTNPDAIQEAIRKAMEVEPDASKMEVVPGIELWQVERGEGNDDFEAEIFGDLGFEEEEVEEIDPLLDHWAIGMIPQAKGSSHAYLMFSSHPELLVETAKRVQNGVPGGFAQLPEVQDVLSAMQSLEADQVAMDRIGRSKLGIRAKYELFRQGKLRESDSILATVIRRLFKEEEGVSPEDLDSAKLPPISQIEKYLPNGGNFTRSEADGWSINGFMLK</sequence>
<name>A0A5C6E8A0_9BACT</name>
<dbReference type="RefSeq" id="WP_146597828.1">
    <property type="nucleotide sequence ID" value="NZ_SJPY01000001.1"/>
</dbReference>
<proteinExistence type="predicted"/>
<evidence type="ECO:0000256" key="1">
    <source>
        <dbReference type="SAM" id="MobiDB-lite"/>
    </source>
</evidence>
<accession>A0A5C6E8A0</accession>
<evidence type="ECO:0000313" key="2">
    <source>
        <dbReference type="EMBL" id="TWU45038.1"/>
    </source>
</evidence>
<dbReference type="EMBL" id="SJPY01000001">
    <property type="protein sequence ID" value="TWU45038.1"/>
    <property type="molecule type" value="Genomic_DNA"/>
</dbReference>
<organism evidence="2 3">
    <name type="scientific">Novipirellula aureliae</name>
    <dbReference type="NCBI Taxonomy" id="2527966"/>
    <lineage>
        <taxon>Bacteria</taxon>
        <taxon>Pseudomonadati</taxon>
        <taxon>Planctomycetota</taxon>
        <taxon>Planctomycetia</taxon>
        <taxon>Pirellulales</taxon>
        <taxon>Pirellulaceae</taxon>
        <taxon>Novipirellula</taxon>
    </lineage>
</organism>
<comment type="caution">
    <text evidence="2">The sequence shown here is derived from an EMBL/GenBank/DDBJ whole genome shotgun (WGS) entry which is preliminary data.</text>
</comment>
<dbReference type="Proteomes" id="UP000315471">
    <property type="component" value="Unassembled WGS sequence"/>
</dbReference>
<feature type="region of interest" description="Disordered" evidence="1">
    <location>
        <begin position="59"/>
        <end position="85"/>
    </location>
</feature>
<feature type="compositionally biased region" description="Acidic residues" evidence="1">
    <location>
        <begin position="67"/>
        <end position="85"/>
    </location>
</feature>
<evidence type="ECO:0000313" key="3">
    <source>
        <dbReference type="Proteomes" id="UP000315471"/>
    </source>
</evidence>